<keyword evidence="2" id="KW-1185">Reference proteome</keyword>
<evidence type="ECO:0000313" key="2">
    <source>
        <dbReference type="Proteomes" id="UP001084650"/>
    </source>
</evidence>
<dbReference type="EMBL" id="JAPQYE010000028">
    <property type="protein sequence ID" value="MCZ0732313.1"/>
    <property type="molecule type" value="Genomic_DNA"/>
</dbReference>
<gene>
    <name evidence="1" type="ORF">OY187_30120</name>
</gene>
<protein>
    <submittedName>
        <fullName evidence="1">Uncharacterized protein</fullName>
    </submittedName>
</protein>
<name>A0ABT4HPZ6_MYCIR</name>
<reference evidence="1" key="1">
    <citation type="submission" date="2022-12" db="EMBL/GenBank/DDBJ databases">
        <title>Whole genome sequence of Mycolicibacterium iranicum strain SBH312.</title>
        <authorList>
            <person name="Jani J."/>
            <person name="Arifin Mustapha Z."/>
            <person name="Ahmed K."/>
            <person name="Kai Ling C."/>
        </authorList>
    </citation>
    <scope>NUCLEOTIDE SEQUENCE</scope>
    <source>
        <strain evidence="1">SBH312</strain>
    </source>
</reference>
<proteinExistence type="predicted"/>
<dbReference type="Proteomes" id="UP001084650">
    <property type="component" value="Unassembled WGS sequence"/>
</dbReference>
<dbReference type="RefSeq" id="WP_268788028.1">
    <property type="nucleotide sequence ID" value="NZ_JAPQYE010000028.1"/>
</dbReference>
<evidence type="ECO:0000313" key="1">
    <source>
        <dbReference type="EMBL" id="MCZ0732313.1"/>
    </source>
</evidence>
<accession>A0ABT4HPZ6</accession>
<comment type="caution">
    <text evidence="1">The sequence shown here is derived from an EMBL/GenBank/DDBJ whole genome shotgun (WGS) entry which is preliminary data.</text>
</comment>
<sequence length="102" mass="10837">MTTQSAADAAPAAILPPADAREVFEWHRHHDGLADREFVGSAREAAGFVVRVEGIQRQNGSCTRRISIEPSENPRAYLLEAAAADQLAAAITAATAEIAALR</sequence>
<organism evidence="1 2">
    <name type="scientific">Mycolicibacterium iranicum</name>
    <name type="common">Mycobacterium iranicum</name>
    <dbReference type="NCBI Taxonomy" id="912594"/>
    <lineage>
        <taxon>Bacteria</taxon>
        <taxon>Bacillati</taxon>
        <taxon>Actinomycetota</taxon>
        <taxon>Actinomycetes</taxon>
        <taxon>Mycobacteriales</taxon>
        <taxon>Mycobacteriaceae</taxon>
        <taxon>Mycolicibacterium</taxon>
    </lineage>
</organism>